<dbReference type="Pfam" id="PF18312">
    <property type="entry name" value="ScsC_N"/>
    <property type="match status" value="1"/>
</dbReference>
<keyword evidence="6" id="KW-0413">Isomerase</keyword>
<keyword evidence="1" id="KW-0732">Signal</keyword>
<dbReference type="InterPro" id="IPR041205">
    <property type="entry name" value="ScsC_N"/>
</dbReference>
<dbReference type="GO" id="GO:0016853">
    <property type="term" value="F:isomerase activity"/>
    <property type="evidence" value="ECO:0007669"/>
    <property type="project" value="UniProtKB-KW"/>
</dbReference>
<dbReference type="PANTHER" id="PTHR13887">
    <property type="entry name" value="GLUTATHIONE S-TRANSFERASE KAPPA"/>
    <property type="match status" value="1"/>
</dbReference>
<dbReference type="Gene3D" id="3.40.30.10">
    <property type="entry name" value="Glutaredoxin"/>
    <property type="match status" value="1"/>
</dbReference>
<keyword evidence="7" id="KW-1185">Reference proteome</keyword>
<organism evidence="6 7">
    <name type="scientific">Limibacillus halophilus</name>
    <dbReference type="NCBI Taxonomy" id="1579333"/>
    <lineage>
        <taxon>Bacteria</taxon>
        <taxon>Pseudomonadati</taxon>
        <taxon>Pseudomonadota</taxon>
        <taxon>Alphaproteobacteria</taxon>
        <taxon>Rhodospirillales</taxon>
        <taxon>Rhodovibrionaceae</taxon>
        <taxon>Limibacillus</taxon>
    </lineage>
</organism>
<accession>A0A839SVU2</accession>
<keyword evidence="3" id="KW-1015">Disulfide bond</keyword>
<dbReference type="PANTHER" id="PTHR13887:SF14">
    <property type="entry name" value="DISULFIDE BOND FORMATION PROTEIN D"/>
    <property type="match status" value="1"/>
</dbReference>
<keyword evidence="2" id="KW-0560">Oxidoreductase</keyword>
<evidence type="ECO:0000256" key="3">
    <source>
        <dbReference type="ARBA" id="ARBA00023157"/>
    </source>
</evidence>
<dbReference type="PROSITE" id="PS51352">
    <property type="entry name" value="THIOREDOXIN_2"/>
    <property type="match status" value="1"/>
</dbReference>
<dbReference type="AlphaFoldDB" id="A0A839SVU2"/>
<dbReference type="Pfam" id="PF01323">
    <property type="entry name" value="DSBA"/>
    <property type="match status" value="1"/>
</dbReference>
<feature type="domain" description="Thioredoxin" evidence="5">
    <location>
        <begin position="79"/>
        <end position="251"/>
    </location>
</feature>
<dbReference type="RefSeq" id="WP_183415872.1">
    <property type="nucleotide sequence ID" value="NZ_JACHXA010000003.1"/>
</dbReference>
<keyword evidence="4" id="KW-0676">Redox-active center</keyword>
<dbReference type="InterPro" id="IPR001853">
    <property type="entry name" value="DSBA-like_thioredoxin_dom"/>
</dbReference>
<protein>
    <submittedName>
        <fullName evidence="6">Protein-disulfide isomerase</fullName>
    </submittedName>
</protein>
<dbReference type="InterPro" id="IPR036249">
    <property type="entry name" value="Thioredoxin-like_sf"/>
</dbReference>
<gene>
    <name evidence="6" type="ORF">FHR98_001342</name>
</gene>
<proteinExistence type="predicted"/>
<dbReference type="CDD" id="cd03023">
    <property type="entry name" value="DsbA_Com1_like"/>
    <property type="match status" value="1"/>
</dbReference>
<evidence type="ECO:0000256" key="2">
    <source>
        <dbReference type="ARBA" id="ARBA00023002"/>
    </source>
</evidence>
<comment type="caution">
    <text evidence="6">The sequence shown here is derived from an EMBL/GenBank/DDBJ whole genome shotgun (WGS) entry which is preliminary data.</text>
</comment>
<dbReference type="GO" id="GO:0016491">
    <property type="term" value="F:oxidoreductase activity"/>
    <property type="evidence" value="ECO:0007669"/>
    <property type="project" value="UniProtKB-KW"/>
</dbReference>
<sequence>MKTGMSWLYALLVAGIIASVPLSSRAQEQSSPFDAVQKEALEKIIRDYLMENPRIIIEAVQGLEQQQRAAEAERARIALTENREALEADAADPVMGNPMGDVTVVEFFDYRCPYCRRMIPAMEELLESDPGVRWVFKEFPILGPDSLYAARAALAVEKQGAYEAFHLALMADGFDVTKENVDRVVESLSLNKAQFEADLVSAEIEGMLAKNHALAGQLGINGTPAFVVGNTLLPGAVSLAQLRQAIQLARDTKS</sequence>
<name>A0A839SVU2_9PROT</name>
<evidence type="ECO:0000313" key="6">
    <source>
        <dbReference type="EMBL" id="MBB3065063.1"/>
    </source>
</evidence>
<evidence type="ECO:0000256" key="4">
    <source>
        <dbReference type="ARBA" id="ARBA00023284"/>
    </source>
</evidence>
<dbReference type="EMBL" id="JACHXA010000003">
    <property type="protein sequence ID" value="MBB3065063.1"/>
    <property type="molecule type" value="Genomic_DNA"/>
</dbReference>
<evidence type="ECO:0000259" key="5">
    <source>
        <dbReference type="PROSITE" id="PS51352"/>
    </source>
</evidence>
<evidence type="ECO:0000313" key="7">
    <source>
        <dbReference type="Proteomes" id="UP000581135"/>
    </source>
</evidence>
<reference evidence="6 7" key="1">
    <citation type="submission" date="2020-08" db="EMBL/GenBank/DDBJ databases">
        <title>Genomic Encyclopedia of Type Strains, Phase III (KMG-III): the genomes of soil and plant-associated and newly described type strains.</title>
        <authorList>
            <person name="Whitman W."/>
        </authorList>
    </citation>
    <scope>NUCLEOTIDE SEQUENCE [LARGE SCALE GENOMIC DNA]</scope>
    <source>
        <strain evidence="6 7">CECT 8803</strain>
    </source>
</reference>
<dbReference type="InterPro" id="IPR013766">
    <property type="entry name" value="Thioredoxin_domain"/>
</dbReference>
<dbReference type="Proteomes" id="UP000581135">
    <property type="component" value="Unassembled WGS sequence"/>
</dbReference>
<evidence type="ECO:0000256" key="1">
    <source>
        <dbReference type="ARBA" id="ARBA00022729"/>
    </source>
</evidence>
<dbReference type="SUPFAM" id="SSF52833">
    <property type="entry name" value="Thioredoxin-like"/>
    <property type="match status" value="1"/>
</dbReference>